<dbReference type="HOGENOM" id="CLU_003802_0_0_1"/>
<dbReference type="PANTHER" id="PTHR15332">
    <property type="entry name" value="PROPROTEIN CONVERTASE SUBTILISIN_KEXIN TYPE 5-LIKE"/>
    <property type="match status" value="1"/>
</dbReference>
<dbReference type="InParanoid" id="Q22Z18"/>
<dbReference type="SMART" id="SM00181">
    <property type="entry name" value="EGF"/>
    <property type="match status" value="5"/>
</dbReference>
<feature type="transmembrane region" description="Helical" evidence="2">
    <location>
        <begin position="1157"/>
        <end position="1177"/>
    </location>
</feature>
<protein>
    <submittedName>
        <fullName evidence="5">Zinc finger lsd1 subclass family protein</fullName>
    </submittedName>
</protein>
<evidence type="ECO:0000256" key="3">
    <source>
        <dbReference type="SAM" id="SignalP"/>
    </source>
</evidence>
<feature type="chain" id="PRO_5004201440" evidence="3">
    <location>
        <begin position="21"/>
        <end position="1251"/>
    </location>
</feature>
<dbReference type="SUPFAM" id="SSF57184">
    <property type="entry name" value="Growth factor receptor domain"/>
    <property type="match status" value="4"/>
</dbReference>
<feature type="signal peptide" evidence="3">
    <location>
        <begin position="1"/>
        <end position="20"/>
    </location>
</feature>
<dbReference type="InterPro" id="IPR032778">
    <property type="entry name" value="GF_recep_IV"/>
</dbReference>
<keyword evidence="2" id="KW-0472">Membrane</keyword>
<keyword evidence="2" id="KW-0812">Transmembrane</keyword>
<organism evidence="5 6">
    <name type="scientific">Tetrahymena thermophila (strain SB210)</name>
    <dbReference type="NCBI Taxonomy" id="312017"/>
    <lineage>
        <taxon>Eukaryota</taxon>
        <taxon>Sar</taxon>
        <taxon>Alveolata</taxon>
        <taxon>Ciliophora</taxon>
        <taxon>Intramacronucleata</taxon>
        <taxon>Oligohymenophorea</taxon>
        <taxon>Hymenostomatida</taxon>
        <taxon>Tetrahymenina</taxon>
        <taxon>Tetrahymenidae</taxon>
        <taxon>Tetrahymena</taxon>
    </lineage>
</organism>
<dbReference type="CDD" id="cd00064">
    <property type="entry name" value="FU"/>
    <property type="match status" value="10"/>
</dbReference>
<feature type="domain" description="EGF-like" evidence="4">
    <location>
        <begin position="763"/>
        <end position="794"/>
    </location>
</feature>
<evidence type="ECO:0000259" key="4">
    <source>
        <dbReference type="SMART" id="SM00181"/>
    </source>
</evidence>
<dbReference type="InterPro" id="IPR009030">
    <property type="entry name" value="Growth_fac_rcpt_cys_sf"/>
</dbReference>
<gene>
    <name evidence="5" type="ORF">TTHERM_00115510</name>
</gene>
<evidence type="ECO:0000313" key="6">
    <source>
        <dbReference type="Proteomes" id="UP000009168"/>
    </source>
</evidence>
<keyword evidence="2" id="KW-1133">Transmembrane helix</keyword>
<name>Q22Z18_TETTS</name>
<dbReference type="Gene3D" id="2.10.220.10">
    <property type="entry name" value="Hormone Receptor, Insulin-like Growth Factor Receptor 1, Chain A, domain 2"/>
    <property type="match status" value="6"/>
</dbReference>
<dbReference type="Pfam" id="PF14843">
    <property type="entry name" value="GF_recep_IV"/>
    <property type="match status" value="1"/>
</dbReference>
<dbReference type="InterPro" id="IPR006212">
    <property type="entry name" value="Furin_repeat"/>
</dbReference>
<dbReference type="KEGG" id="tet:TTHERM_00115510"/>
<feature type="domain" description="EGF-like" evidence="4">
    <location>
        <begin position="506"/>
        <end position="539"/>
    </location>
</feature>
<dbReference type="Proteomes" id="UP000009168">
    <property type="component" value="Unassembled WGS sequence"/>
</dbReference>
<feature type="transmembrane region" description="Helical" evidence="2">
    <location>
        <begin position="1126"/>
        <end position="1145"/>
    </location>
</feature>
<sequence length="1251" mass="140595">MAIKYTLLLQIITLIRITYGAEKLVLSELTSTFSSPSVQWSQTTVTQCQTADFTEFSNQSVMGFFGLGATTSTRTFTNIPPHWSISIRFDLILYQSLDINEDYIYVKINGNTDTYVKQNPAGGYYTCITTNQYKDELVLYYYNITHSSSSLAVTIQSLTNEPISNEGYGFKNVYLYVDTCHDTCLTCSGPTASQCLSCPQYSTQTGNTCTCNSGYYALSNSCILSCQAGYVKDSTGKLCVQDFCNSSTCNNCSSGLCTSCKSGFYLLNGNCVSSCPSYSTLSGQQCIDKMSSTSYGSYLLQAMFNTYFGEGEVIGAGLKFTGFLGYNSQASRALTTVCNGKTLLGGAYLSSKNAQISRQFTGLQPHWSIVIGYTLYKIDAWNNENVQLTVDGQVLVTTTQNINDGGSNICGRVVYNDQINQISKNFTHTSTSLSLQFTTSLNSDPFVESYGIRELYILVDYCTSNCLTCDAKGCSKCSSTYFLYNYQCVLVCPDGFASDSNKTCQPCDSTCLTCSTPQSNTSCVTCKPNTYLNPDKSCKINCPSQYWGDNTWKCQQCNSPCYNCKSPGDSNSCTSCSGTLYLSSNQCINTCPSNTYKQTQTNNNICQPCDSSCKTCDGPNNNNCLSCLAPGLFYQQQSKTCVSNCDPNQYKNIQDPNNQTCSACDSSCATCSGPNNNNCLTCTGSLYLYQNKCIPNCPVKYYNNIQNNQCTQCDSTCYTCSGAAPNNCKSCQLPLYFDSGSNQCVQQCSSNQYPDSVSISCQSCDPSCLTCDGPTDSNCKSCKQGLFLQNNQCKSKCDDSNYVVPQTNICQKCDSTCLTCSGPSQSECLSCSSQLIFLNNSCLSECPNNYFTDQQQQTKECKECHKYCKMGCKGPLEEDCDSIKYQYQIIFYILTGKCFIWIASSLSGYFYDKKQSKIFTDTNFPPLSVNSDKISNLFARQSENQFLQENNNKNEEKQQIQTATEAPSQQNDKDLIAQQLQTLQFQMKIELDKMKRVGNRRPRQKFYKQPFYDKSSQIFECQLPHMNANQPTLTKSLNQFVPTQTNLIDPSYLSNQKELNKRGVQVILPYIYKYQANQIFKFTLLGNEWVSLFYFYDTETTRFIRATLIFLKYQAFFLSTEFVYESFQYLLILALLFSITVKQAFKIIHLVLVRKSFKLIAAFVFFFIAILGIHAYFWFVPQLESLKFLKDKTWSIYYGILFGADFIIFQQLFSFIEYIFTIKYLNALYNENKLANMYKYLANEYFIQKIR</sequence>
<feature type="domain" description="EGF-like" evidence="4">
    <location>
        <begin position="468"/>
        <end position="505"/>
    </location>
</feature>
<feature type="domain" description="EGF-like" evidence="4">
    <location>
        <begin position="238"/>
        <end position="272"/>
    </location>
</feature>
<dbReference type="eggNOG" id="KOG3525">
    <property type="taxonomic scope" value="Eukaryota"/>
</dbReference>
<feature type="domain" description="EGF-like" evidence="4">
    <location>
        <begin position="179"/>
        <end position="223"/>
    </location>
</feature>
<dbReference type="OrthoDB" id="410989at2759"/>
<keyword evidence="3" id="KW-0732">Signal</keyword>
<evidence type="ECO:0000256" key="2">
    <source>
        <dbReference type="SAM" id="Phobius"/>
    </source>
</evidence>
<evidence type="ECO:0000256" key="1">
    <source>
        <dbReference type="ARBA" id="ARBA00023180"/>
    </source>
</evidence>
<accession>Q22Z18</accession>
<feature type="transmembrane region" description="Helical" evidence="2">
    <location>
        <begin position="1197"/>
        <end position="1220"/>
    </location>
</feature>
<proteinExistence type="predicted"/>
<dbReference type="RefSeq" id="XP_001010748.3">
    <property type="nucleotide sequence ID" value="XM_001010748.3"/>
</dbReference>
<dbReference type="InterPro" id="IPR000742">
    <property type="entry name" value="EGF"/>
</dbReference>
<dbReference type="GeneID" id="7845701"/>
<dbReference type="PANTHER" id="PTHR15332:SF175">
    <property type="entry name" value="PROPROTEIN CONVERTASE SUBTILISIN_KEXIN TYPE 5-LIKE"/>
    <property type="match status" value="1"/>
</dbReference>
<dbReference type="EMBL" id="GG662798">
    <property type="protein sequence ID" value="EAR90503.3"/>
    <property type="molecule type" value="Genomic_DNA"/>
</dbReference>
<reference evidence="6" key="1">
    <citation type="journal article" date="2006" name="PLoS Biol.">
        <title>Macronuclear genome sequence of the ciliate Tetrahymena thermophila, a model eukaryote.</title>
        <authorList>
            <person name="Eisen J.A."/>
            <person name="Coyne R.S."/>
            <person name="Wu M."/>
            <person name="Wu D."/>
            <person name="Thiagarajan M."/>
            <person name="Wortman J.R."/>
            <person name="Badger J.H."/>
            <person name="Ren Q."/>
            <person name="Amedeo P."/>
            <person name="Jones K.M."/>
            <person name="Tallon L.J."/>
            <person name="Delcher A.L."/>
            <person name="Salzberg S.L."/>
            <person name="Silva J.C."/>
            <person name="Haas B.J."/>
            <person name="Majoros W.H."/>
            <person name="Farzad M."/>
            <person name="Carlton J.M."/>
            <person name="Smith R.K. Jr."/>
            <person name="Garg J."/>
            <person name="Pearlman R.E."/>
            <person name="Karrer K.M."/>
            <person name="Sun L."/>
            <person name="Manning G."/>
            <person name="Elde N.C."/>
            <person name="Turkewitz A.P."/>
            <person name="Asai D.J."/>
            <person name="Wilkes D.E."/>
            <person name="Wang Y."/>
            <person name="Cai H."/>
            <person name="Collins K."/>
            <person name="Stewart B.A."/>
            <person name="Lee S.R."/>
            <person name="Wilamowska K."/>
            <person name="Weinberg Z."/>
            <person name="Ruzzo W.L."/>
            <person name="Wloga D."/>
            <person name="Gaertig J."/>
            <person name="Frankel J."/>
            <person name="Tsao C.-C."/>
            <person name="Gorovsky M.A."/>
            <person name="Keeling P.J."/>
            <person name="Waller R.F."/>
            <person name="Patron N.J."/>
            <person name="Cherry J.M."/>
            <person name="Stover N.A."/>
            <person name="Krieger C.J."/>
            <person name="del Toro C."/>
            <person name="Ryder H.F."/>
            <person name="Williamson S.C."/>
            <person name="Barbeau R.A."/>
            <person name="Hamilton E.P."/>
            <person name="Orias E."/>
        </authorList>
    </citation>
    <scope>NUCLEOTIDE SEQUENCE [LARGE SCALE GENOMIC DNA]</scope>
    <source>
        <strain evidence="6">SB210</strain>
    </source>
</reference>
<keyword evidence="6" id="KW-1185">Reference proteome</keyword>
<keyword evidence="1" id="KW-0325">Glycoprotein</keyword>
<evidence type="ECO:0000313" key="5">
    <source>
        <dbReference type="EMBL" id="EAR90503.3"/>
    </source>
</evidence>
<dbReference type="AlphaFoldDB" id="Q22Z18"/>
<dbReference type="SMART" id="SM00261">
    <property type="entry name" value="FU"/>
    <property type="match status" value="11"/>
</dbReference>